<dbReference type="Proteomes" id="UP000521379">
    <property type="component" value="Unassembled WGS sequence"/>
</dbReference>
<comment type="caution">
    <text evidence="2">The sequence shown here is derived from an EMBL/GenBank/DDBJ whole genome shotgun (WGS) entry which is preliminary data.</text>
</comment>
<name>A0A846TYW2_9MICC</name>
<dbReference type="Pfam" id="PF13011">
    <property type="entry name" value="LZ_Tnp_IS481"/>
    <property type="match status" value="1"/>
</dbReference>
<gene>
    <name evidence="2" type="ORF">GTW58_12820</name>
</gene>
<dbReference type="SUPFAM" id="SSF46689">
    <property type="entry name" value="Homeodomain-like"/>
    <property type="match status" value="1"/>
</dbReference>
<protein>
    <submittedName>
        <fullName evidence="2">Helix-turn-helix domain-containing protein</fullName>
    </submittedName>
</protein>
<feature type="domain" description="DNA-binding" evidence="1">
    <location>
        <begin position="3"/>
        <end position="69"/>
    </location>
</feature>
<accession>A0A846TYW2</accession>
<sequence>MTRKNAPLTVEGRCWLIERCRTRPIAHAVAEMGLSRACTSKWVNRWRAHGELGLLDQSSTPHHGAAASPAAVVAQIETRLHEGLEYRTPVEVEAAFTEADVTAPAVP</sequence>
<dbReference type="InterPro" id="IPR009057">
    <property type="entry name" value="Homeodomain-like_sf"/>
</dbReference>
<proteinExistence type="predicted"/>
<evidence type="ECO:0000313" key="3">
    <source>
        <dbReference type="Proteomes" id="UP000521379"/>
    </source>
</evidence>
<reference evidence="2 3" key="1">
    <citation type="submission" date="2020-02" db="EMBL/GenBank/DDBJ databases">
        <authorList>
            <person name="Sun Q."/>
        </authorList>
    </citation>
    <scope>NUCLEOTIDE SEQUENCE [LARGE SCALE GENOMIC DNA]</scope>
    <source>
        <strain evidence="2 3">YIM 13062</strain>
    </source>
</reference>
<dbReference type="EMBL" id="JAAVUN010000058">
    <property type="protein sequence ID" value="NKE10784.1"/>
    <property type="molecule type" value="Genomic_DNA"/>
</dbReference>
<keyword evidence="3" id="KW-1185">Reference proteome</keyword>
<dbReference type="InterPro" id="IPR024967">
    <property type="entry name" value="DNA-bd_IS481-type"/>
</dbReference>
<organism evidence="2 3">
    <name type="scientific">Kocuria subflava</name>
    <dbReference type="NCBI Taxonomy" id="1736139"/>
    <lineage>
        <taxon>Bacteria</taxon>
        <taxon>Bacillati</taxon>
        <taxon>Actinomycetota</taxon>
        <taxon>Actinomycetes</taxon>
        <taxon>Micrococcales</taxon>
        <taxon>Micrococcaceae</taxon>
        <taxon>Kocuria</taxon>
    </lineage>
</organism>
<dbReference type="AlphaFoldDB" id="A0A846TYW2"/>
<evidence type="ECO:0000259" key="1">
    <source>
        <dbReference type="Pfam" id="PF13011"/>
    </source>
</evidence>
<evidence type="ECO:0000313" key="2">
    <source>
        <dbReference type="EMBL" id="NKE10784.1"/>
    </source>
</evidence>